<gene>
    <name evidence="4" type="ORF">U0R11_09325</name>
</gene>
<comment type="caution">
    <text evidence="4">The sequence shown here is derived from an EMBL/GenBank/DDBJ whole genome shotgun (WGS) entry which is preliminary data.</text>
</comment>
<dbReference type="EMBL" id="JBEWZH010000006">
    <property type="protein sequence ID" value="MFL0162588.1"/>
    <property type="molecule type" value="Genomic_DNA"/>
</dbReference>
<sequence>MKILSISLLAAMFLLTAACSSSEADTTSNTTETTASSGGQENVKDDDSQQDVVKVAVGSKDHSTLVAALKQAELVTSLSNAGPFTVFAPTNAAFDKVDKATLTALMTDEKKADLQNILQYHVTVSALKADYLQDGQVLGMVNGDNVTVSIKNGKIMLNNSATIIASVPASNGIIHVIDGVLLPPSK</sequence>
<proteinExistence type="predicted"/>
<dbReference type="InterPro" id="IPR000782">
    <property type="entry name" value="FAS1_domain"/>
</dbReference>
<evidence type="ECO:0000313" key="5">
    <source>
        <dbReference type="Proteomes" id="UP001623558"/>
    </source>
</evidence>
<dbReference type="PANTHER" id="PTHR10900:SF77">
    <property type="entry name" value="FI19380P1"/>
    <property type="match status" value="1"/>
</dbReference>
<feature type="region of interest" description="Disordered" evidence="1">
    <location>
        <begin position="24"/>
        <end position="49"/>
    </location>
</feature>
<feature type="domain" description="FAS1" evidence="3">
    <location>
        <begin position="49"/>
        <end position="181"/>
    </location>
</feature>
<accession>A0ABW8RYM0</accession>
<evidence type="ECO:0000259" key="3">
    <source>
        <dbReference type="PROSITE" id="PS50213"/>
    </source>
</evidence>
<dbReference type="Gene3D" id="2.30.180.10">
    <property type="entry name" value="FAS1 domain"/>
    <property type="match status" value="1"/>
</dbReference>
<evidence type="ECO:0000313" key="4">
    <source>
        <dbReference type="EMBL" id="MFL0162588.1"/>
    </source>
</evidence>
<feature type="compositionally biased region" description="Low complexity" evidence="1">
    <location>
        <begin position="24"/>
        <end position="37"/>
    </location>
</feature>
<reference evidence="4 5" key="1">
    <citation type="submission" date="2024-07" db="EMBL/GenBank/DDBJ databases">
        <authorList>
            <person name="Pitt A."/>
            <person name="Hahn M.W."/>
        </authorList>
    </citation>
    <scope>NUCLEOTIDE SEQUENCE [LARGE SCALE GENOMIC DNA]</scope>
    <source>
        <strain evidence="4 5">1-SAACH-A3</strain>
    </source>
</reference>
<keyword evidence="5" id="KW-1185">Reference proteome</keyword>
<name>A0ABW8RYM0_9BACT</name>
<dbReference type="RefSeq" id="WP_406751432.1">
    <property type="nucleotide sequence ID" value="NZ_JBEWZH010000006.1"/>
</dbReference>
<evidence type="ECO:0000256" key="1">
    <source>
        <dbReference type="SAM" id="MobiDB-lite"/>
    </source>
</evidence>
<keyword evidence="2" id="KW-0732">Signal</keyword>
<dbReference type="Pfam" id="PF02469">
    <property type="entry name" value="Fasciclin"/>
    <property type="match status" value="1"/>
</dbReference>
<dbReference type="PROSITE" id="PS50213">
    <property type="entry name" value="FAS1"/>
    <property type="match status" value="1"/>
</dbReference>
<dbReference type="Proteomes" id="UP001623558">
    <property type="component" value="Unassembled WGS sequence"/>
</dbReference>
<dbReference type="PANTHER" id="PTHR10900">
    <property type="entry name" value="PERIOSTIN-RELATED"/>
    <property type="match status" value="1"/>
</dbReference>
<feature type="signal peptide" evidence="2">
    <location>
        <begin position="1"/>
        <end position="24"/>
    </location>
</feature>
<protein>
    <submittedName>
        <fullName evidence="4">Fasciclin domain-containing protein</fullName>
    </submittedName>
</protein>
<dbReference type="InterPro" id="IPR050904">
    <property type="entry name" value="Adhesion/Biosynth-related"/>
</dbReference>
<feature type="chain" id="PRO_5047032079" evidence="2">
    <location>
        <begin position="25"/>
        <end position="186"/>
    </location>
</feature>
<organism evidence="4 5">
    <name type="scientific">Aquirufa salirivi</name>
    <dbReference type="NCBI Taxonomy" id="3104729"/>
    <lineage>
        <taxon>Bacteria</taxon>
        <taxon>Pseudomonadati</taxon>
        <taxon>Bacteroidota</taxon>
        <taxon>Cytophagia</taxon>
        <taxon>Cytophagales</taxon>
        <taxon>Flectobacillaceae</taxon>
        <taxon>Aquirufa</taxon>
    </lineage>
</organism>
<dbReference type="InterPro" id="IPR036378">
    <property type="entry name" value="FAS1_dom_sf"/>
</dbReference>
<dbReference type="SMART" id="SM00554">
    <property type="entry name" value="FAS1"/>
    <property type="match status" value="1"/>
</dbReference>
<dbReference type="PROSITE" id="PS51257">
    <property type="entry name" value="PROKAR_LIPOPROTEIN"/>
    <property type="match status" value="1"/>
</dbReference>
<evidence type="ECO:0000256" key="2">
    <source>
        <dbReference type="SAM" id="SignalP"/>
    </source>
</evidence>
<dbReference type="SUPFAM" id="SSF82153">
    <property type="entry name" value="FAS1 domain"/>
    <property type="match status" value="1"/>
</dbReference>